<feature type="compositionally biased region" description="Low complexity" evidence="1">
    <location>
        <begin position="159"/>
        <end position="179"/>
    </location>
</feature>
<evidence type="ECO:0000256" key="2">
    <source>
        <dbReference type="SAM" id="SignalP"/>
    </source>
</evidence>
<feature type="signal peptide" evidence="2">
    <location>
        <begin position="1"/>
        <end position="22"/>
    </location>
</feature>
<gene>
    <name evidence="3" type="ORF">SR858_09795</name>
</gene>
<protein>
    <recommendedName>
        <fullName evidence="5">Right-handed parallel beta-helix repeat-containing protein</fullName>
    </recommendedName>
</protein>
<dbReference type="SUPFAM" id="SSF51126">
    <property type="entry name" value="Pectin lyase-like"/>
    <property type="match status" value="1"/>
</dbReference>
<feature type="region of interest" description="Disordered" evidence="1">
    <location>
        <begin position="159"/>
        <end position="182"/>
    </location>
</feature>
<dbReference type="EMBL" id="CP140152">
    <property type="protein sequence ID" value="WQH06593.1"/>
    <property type="molecule type" value="Genomic_DNA"/>
</dbReference>
<proteinExistence type="predicted"/>
<evidence type="ECO:0000256" key="1">
    <source>
        <dbReference type="SAM" id="MobiDB-lite"/>
    </source>
</evidence>
<name>A0ABZ0Y433_9BURK</name>
<keyword evidence="2" id="KW-0732">Signal</keyword>
<accession>A0ABZ0Y433</accession>
<keyword evidence="4" id="KW-1185">Reference proteome</keyword>
<sequence>MNFRRTICAAMLAAIVTPVVSAQEIGGGRLVWELVSEGIKQQLVPREITVPVPGVQPDLRACEVVQWEPDMPGKPALVIRHPGKYCLQQGHVSECPPAARDCGGYLIEIRASNVDLDLRGNILRVSGTRDRGGIWGSGRGIRIHNGHIAGGGVGVTLVDGGSSPLPDDAARPASPADGSSGTGFVVEQMRFTDVRTAIEVGGSGNRIRDNRVDAARE</sequence>
<dbReference type="InterPro" id="IPR011050">
    <property type="entry name" value="Pectin_lyase_fold/virulence"/>
</dbReference>
<dbReference type="GeneID" id="43162473"/>
<organism evidence="3 4">
    <name type="scientific">Duganella zoogloeoides</name>
    <dbReference type="NCBI Taxonomy" id="75659"/>
    <lineage>
        <taxon>Bacteria</taxon>
        <taxon>Pseudomonadati</taxon>
        <taxon>Pseudomonadota</taxon>
        <taxon>Betaproteobacteria</taxon>
        <taxon>Burkholderiales</taxon>
        <taxon>Oxalobacteraceae</taxon>
        <taxon>Telluria group</taxon>
        <taxon>Duganella</taxon>
    </lineage>
</organism>
<dbReference type="RefSeq" id="WP_154819779.1">
    <property type="nucleotide sequence ID" value="NZ_CP140152.1"/>
</dbReference>
<evidence type="ECO:0000313" key="4">
    <source>
        <dbReference type="Proteomes" id="UP001326110"/>
    </source>
</evidence>
<dbReference type="Proteomes" id="UP001326110">
    <property type="component" value="Chromosome"/>
</dbReference>
<reference evidence="3 4" key="1">
    <citation type="submission" date="2023-11" db="EMBL/GenBank/DDBJ databases">
        <title>MicrobeMod: A computational toolkit for identifying prokaryotic methylation and restriction-modification with nanopore sequencing.</title>
        <authorList>
            <person name="Crits-Christoph A."/>
            <person name="Kang S.C."/>
            <person name="Lee H."/>
            <person name="Ostrov N."/>
        </authorList>
    </citation>
    <scope>NUCLEOTIDE SEQUENCE [LARGE SCALE GENOMIC DNA]</scope>
    <source>
        <strain evidence="3 4">ATCC 25935</strain>
    </source>
</reference>
<evidence type="ECO:0008006" key="5">
    <source>
        <dbReference type="Google" id="ProtNLM"/>
    </source>
</evidence>
<feature type="chain" id="PRO_5045820242" description="Right-handed parallel beta-helix repeat-containing protein" evidence="2">
    <location>
        <begin position="23"/>
        <end position="217"/>
    </location>
</feature>
<evidence type="ECO:0000313" key="3">
    <source>
        <dbReference type="EMBL" id="WQH06593.1"/>
    </source>
</evidence>